<dbReference type="InterPro" id="IPR002347">
    <property type="entry name" value="SDR_fam"/>
</dbReference>
<proteinExistence type="inferred from homology"/>
<comment type="caution">
    <text evidence="5">The sequence shown here is derived from an EMBL/GenBank/DDBJ whole genome shotgun (WGS) entry which is preliminary data.</text>
</comment>
<keyword evidence="3" id="KW-0520">NAD</keyword>
<evidence type="ECO:0000256" key="3">
    <source>
        <dbReference type="ARBA" id="ARBA00023027"/>
    </source>
</evidence>
<evidence type="ECO:0000256" key="1">
    <source>
        <dbReference type="ARBA" id="ARBA00006484"/>
    </source>
</evidence>
<evidence type="ECO:0000256" key="2">
    <source>
        <dbReference type="ARBA" id="ARBA00023002"/>
    </source>
</evidence>
<dbReference type="SMART" id="SM00822">
    <property type="entry name" value="PKS_KR"/>
    <property type="match status" value="1"/>
</dbReference>
<dbReference type="PROSITE" id="PS00061">
    <property type="entry name" value="ADH_SHORT"/>
    <property type="match status" value="1"/>
</dbReference>
<feature type="domain" description="Ketoreductase" evidence="4">
    <location>
        <begin position="6"/>
        <end position="186"/>
    </location>
</feature>
<comment type="similarity">
    <text evidence="1">Belongs to the short-chain dehydrogenases/reductases (SDR) family.</text>
</comment>
<dbReference type="PANTHER" id="PTHR24321:SF8">
    <property type="entry name" value="ESTRADIOL 17-BETA-DEHYDROGENASE 8-RELATED"/>
    <property type="match status" value="1"/>
</dbReference>
<dbReference type="EMBL" id="JARGEQ010000092">
    <property type="protein sequence ID" value="MDF1586699.1"/>
    <property type="molecule type" value="Genomic_DNA"/>
</dbReference>
<name>A0AAP3XRK4_9PROT</name>
<dbReference type="RefSeq" id="WP_327789117.1">
    <property type="nucleotide sequence ID" value="NZ_JARGEQ010000092.1"/>
</dbReference>
<evidence type="ECO:0000313" key="5">
    <source>
        <dbReference type="EMBL" id="MDF1586699.1"/>
    </source>
</evidence>
<gene>
    <name evidence="5" type="ORF">PZ740_09930</name>
</gene>
<dbReference type="AlphaFoldDB" id="A0AAP3XRK4"/>
<dbReference type="PRINTS" id="PR00081">
    <property type="entry name" value="GDHRDH"/>
</dbReference>
<keyword evidence="2" id="KW-0560">Oxidoreductase</keyword>
<dbReference type="SUPFAM" id="SSF51735">
    <property type="entry name" value="NAD(P)-binding Rossmann-fold domains"/>
    <property type="match status" value="1"/>
</dbReference>
<protein>
    <submittedName>
        <fullName evidence="5">SDR family oxidoreductase</fullName>
    </submittedName>
</protein>
<evidence type="ECO:0000259" key="4">
    <source>
        <dbReference type="SMART" id="SM00822"/>
    </source>
</evidence>
<dbReference type="PRINTS" id="PR00080">
    <property type="entry name" value="SDRFAMILY"/>
</dbReference>
<dbReference type="InterPro" id="IPR020904">
    <property type="entry name" value="Sc_DH/Rdtase_CS"/>
</dbReference>
<accession>A0AAP3XRK4</accession>
<dbReference type="Proteomes" id="UP001301140">
    <property type="component" value="Unassembled WGS sequence"/>
</dbReference>
<dbReference type="Gene3D" id="3.40.50.720">
    <property type="entry name" value="NAD(P)-binding Rossmann-like Domain"/>
    <property type="match status" value="1"/>
</dbReference>
<dbReference type="Pfam" id="PF13561">
    <property type="entry name" value="adh_short_C2"/>
    <property type="match status" value="1"/>
</dbReference>
<evidence type="ECO:0000313" key="6">
    <source>
        <dbReference type="Proteomes" id="UP001301140"/>
    </source>
</evidence>
<dbReference type="GO" id="GO:0016491">
    <property type="term" value="F:oxidoreductase activity"/>
    <property type="evidence" value="ECO:0007669"/>
    <property type="project" value="UniProtKB-KW"/>
</dbReference>
<keyword evidence="6" id="KW-1185">Reference proteome</keyword>
<dbReference type="PANTHER" id="PTHR24321">
    <property type="entry name" value="DEHYDROGENASES, SHORT CHAIN"/>
    <property type="match status" value="1"/>
</dbReference>
<dbReference type="InterPro" id="IPR036291">
    <property type="entry name" value="NAD(P)-bd_dom_sf"/>
</dbReference>
<dbReference type="FunFam" id="3.40.50.720:FF:000084">
    <property type="entry name" value="Short-chain dehydrogenase reductase"/>
    <property type="match status" value="1"/>
</dbReference>
<sequence length="243" mass="25028">MEKSGRTALVTGGASGIGRAVAERLARDGLAVTITDIDAQSGERTAAALAAAGTVRFVQGDAASEPDMAAALRQAAGPDGGLDALVCNAGIMIRKPLTELSLEEWRRVIDTNLTSSFLLARHAAPMLRKAKGAIVTIASTRARQSEPDTEAYAASKGGLVALTHALAVSLGPEVRANCISPGWIDTSGEPLGAEDHAQHPAGRVGRPEDVAALASWLVGSESGFVTGAEFIVDGGMTRKMIYV</sequence>
<reference evidence="5 6" key="1">
    <citation type="submission" date="2023-03" db="EMBL/GenBank/DDBJ databases">
        <title>YIM 152171 draft genome.</title>
        <authorList>
            <person name="Yang Z."/>
        </authorList>
    </citation>
    <scope>NUCLEOTIDE SEQUENCE [LARGE SCALE GENOMIC DNA]</scope>
    <source>
        <strain evidence="5 6">YIM 152171</strain>
    </source>
</reference>
<dbReference type="InterPro" id="IPR057326">
    <property type="entry name" value="KR_dom"/>
</dbReference>
<organism evidence="5 6">
    <name type="scientific">Marinimicrococcus flavescens</name>
    <dbReference type="NCBI Taxonomy" id="3031815"/>
    <lineage>
        <taxon>Bacteria</taxon>
        <taxon>Pseudomonadati</taxon>
        <taxon>Pseudomonadota</taxon>
        <taxon>Alphaproteobacteria</taxon>
        <taxon>Geminicoccales</taxon>
        <taxon>Geminicoccaceae</taxon>
        <taxon>Marinimicrococcus</taxon>
    </lineage>
</organism>